<dbReference type="Gene3D" id="1.10.1740.10">
    <property type="match status" value="1"/>
</dbReference>
<dbReference type="GO" id="GO:0006352">
    <property type="term" value="P:DNA-templated transcription initiation"/>
    <property type="evidence" value="ECO:0007669"/>
    <property type="project" value="InterPro"/>
</dbReference>
<evidence type="ECO:0000256" key="2">
    <source>
        <dbReference type="ARBA" id="ARBA00023015"/>
    </source>
</evidence>
<keyword evidence="8" id="KW-1185">Reference proteome</keyword>
<dbReference type="InterPro" id="IPR007627">
    <property type="entry name" value="RNA_pol_sigma70_r2"/>
</dbReference>
<proteinExistence type="inferred from homology"/>
<dbReference type="InterPro" id="IPR014284">
    <property type="entry name" value="RNA_pol_sigma-70_dom"/>
</dbReference>
<keyword evidence="3" id="KW-0731">Sigma factor</keyword>
<dbReference type="AlphaFoldDB" id="A0A829YHX4"/>
<sequence>MALADKQALVADIERQHGGRLRRFLASRLRTSLVSDAPDLAQEVFLRLLRIDHLETIRSSESYLFTVAFHVLHQHVLRYSARPESVDISTLINEMEAVPESDPVLQAERQQQLQELQAALSGLPPKAQAVLLLHRRDGYSLDEIAQKLGFSRAMAAKYLSRALLHCRQRMQQLEERTP</sequence>
<dbReference type="Proteomes" id="UP000445000">
    <property type="component" value="Unassembled WGS sequence"/>
</dbReference>
<dbReference type="InterPro" id="IPR013324">
    <property type="entry name" value="RNA_pol_sigma_r3/r4-like"/>
</dbReference>
<dbReference type="Gene3D" id="1.10.10.10">
    <property type="entry name" value="Winged helix-like DNA-binding domain superfamily/Winged helix DNA-binding domain"/>
    <property type="match status" value="1"/>
</dbReference>
<dbReference type="Pfam" id="PF08281">
    <property type="entry name" value="Sigma70_r4_2"/>
    <property type="match status" value="1"/>
</dbReference>
<keyword evidence="4" id="KW-0804">Transcription</keyword>
<dbReference type="InterPro" id="IPR036388">
    <property type="entry name" value="WH-like_DNA-bd_sf"/>
</dbReference>
<dbReference type="RefSeq" id="WP_161814062.1">
    <property type="nucleotide sequence ID" value="NZ_BLJN01000004.1"/>
</dbReference>
<dbReference type="InterPro" id="IPR013249">
    <property type="entry name" value="RNA_pol_sigma70_r4_t2"/>
</dbReference>
<dbReference type="PANTHER" id="PTHR43133:SF63">
    <property type="entry name" value="RNA POLYMERASE SIGMA FACTOR FECI-RELATED"/>
    <property type="match status" value="1"/>
</dbReference>
<evidence type="ECO:0000256" key="1">
    <source>
        <dbReference type="ARBA" id="ARBA00010641"/>
    </source>
</evidence>
<reference evidence="8" key="1">
    <citation type="submission" date="2020-01" db="EMBL/GenBank/DDBJ databases">
        <title>'Steroidobacter agaridevorans' sp. nov., agar-degrading bacteria isolated from rhizosphere soils.</title>
        <authorList>
            <person name="Ikenaga M."/>
            <person name="Kataoka M."/>
            <person name="Murouchi A."/>
            <person name="Katsuragi S."/>
            <person name="Sakai M."/>
        </authorList>
    </citation>
    <scope>NUCLEOTIDE SEQUENCE [LARGE SCALE GENOMIC DNA]</scope>
    <source>
        <strain evidence="8">YU21-B</strain>
    </source>
</reference>
<dbReference type="GO" id="GO:0016987">
    <property type="term" value="F:sigma factor activity"/>
    <property type="evidence" value="ECO:0007669"/>
    <property type="project" value="UniProtKB-KW"/>
</dbReference>
<comment type="similarity">
    <text evidence="1">Belongs to the sigma-70 factor family. ECF subfamily.</text>
</comment>
<comment type="caution">
    <text evidence="7">The sequence shown here is derived from an EMBL/GenBank/DDBJ whole genome shotgun (WGS) entry which is preliminary data.</text>
</comment>
<evidence type="ECO:0000259" key="5">
    <source>
        <dbReference type="Pfam" id="PF04542"/>
    </source>
</evidence>
<evidence type="ECO:0000313" key="8">
    <source>
        <dbReference type="Proteomes" id="UP000445000"/>
    </source>
</evidence>
<dbReference type="Pfam" id="PF04542">
    <property type="entry name" value="Sigma70_r2"/>
    <property type="match status" value="1"/>
</dbReference>
<protein>
    <submittedName>
        <fullName evidence="7">DNA-directed RNA polymerase sigma-70 factor</fullName>
    </submittedName>
</protein>
<organism evidence="7 8">
    <name type="scientific">Steroidobacter agaridevorans</name>
    <dbReference type="NCBI Taxonomy" id="2695856"/>
    <lineage>
        <taxon>Bacteria</taxon>
        <taxon>Pseudomonadati</taxon>
        <taxon>Pseudomonadota</taxon>
        <taxon>Gammaproteobacteria</taxon>
        <taxon>Steroidobacterales</taxon>
        <taxon>Steroidobacteraceae</taxon>
        <taxon>Steroidobacter</taxon>
    </lineage>
</organism>
<keyword evidence="2" id="KW-0805">Transcription regulation</keyword>
<dbReference type="InterPro" id="IPR013325">
    <property type="entry name" value="RNA_pol_sigma_r2"/>
</dbReference>
<dbReference type="PANTHER" id="PTHR43133">
    <property type="entry name" value="RNA POLYMERASE ECF-TYPE SIGMA FACTO"/>
    <property type="match status" value="1"/>
</dbReference>
<evidence type="ECO:0000313" key="7">
    <source>
        <dbReference type="EMBL" id="GFE82412.1"/>
    </source>
</evidence>
<evidence type="ECO:0000256" key="3">
    <source>
        <dbReference type="ARBA" id="ARBA00023082"/>
    </source>
</evidence>
<evidence type="ECO:0000256" key="4">
    <source>
        <dbReference type="ARBA" id="ARBA00023163"/>
    </source>
</evidence>
<dbReference type="GO" id="GO:0000428">
    <property type="term" value="C:DNA-directed RNA polymerase complex"/>
    <property type="evidence" value="ECO:0007669"/>
    <property type="project" value="UniProtKB-KW"/>
</dbReference>
<accession>A0A829YHX4</accession>
<evidence type="ECO:0000259" key="6">
    <source>
        <dbReference type="Pfam" id="PF08281"/>
    </source>
</evidence>
<feature type="domain" description="RNA polymerase sigma factor 70 region 4 type 2" evidence="6">
    <location>
        <begin position="114"/>
        <end position="166"/>
    </location>
</feature>
<dbReference type="InterPro" id="IPR039425">
    <property type="entry name" value="RNA_pol_sigma-70-like"/>
</dbReference>
<dbReference type="NCBIfam" id="TIGR02937">
    <property type="entry name" value="sigma70-ECF"/>
    <property type="match status" value="1"/>
</dbReference>
<dbReference type="SUPFAM" id="SSF88659">
    <property type="entry name" value="Sigma3 and sigma4 domains of RNA polymerase sigma factors"/>
    <property type="match status" value="1"/>
</dbReference>
<gene>
    <name evidence="7" type="ORF">GCM10011487_44120</name>
</gene>
<dbReference type="SUPFAM" id="SSF88946">
    <property type="entry name" value="Sigma2 domain of RNA polymerase sigma factors"/>
    <property type="match status" value="1"/>
</dbReference>
<keyword evidence="7" id="KW-0240">DNA-directed RNA polymerase</keyword>
<feature type="domain" description="RNA polymerase sigma-70 region 2" evidence="5">
    <location>
        <begin position="15"/>
        <end position="78"/>
    </location>
</feature>
<name>A0A829YHX4_9GAMM</name>
<dbReference type="GO" id="GO:0003677">
    <property type="term" value="F:DNA binding"/>
    <property type="evidence" value="ECO:0007669"/>
    <property type="project" value="InterPro"/>
</dbReference>
<dbReference type="EMBL" id="BLJN01000004">
    <property type="protein sequence ID" value="GFE82412.1"/>
    <property type="molecule type" value="Genomic_DNA"/>
</dbReference>